<accession>A0ABQ6LZK3</accession>
<dbReference type="PANTHER" id="PTHR33692:SF1">
    <property type="entry name" value="RIBOSOME MATURATION FACTOR RIMM"/>
    <property type="match status" value="1"/>
</dbReference>
<reference evidence="8 9" key="1">
    <citation type="submission" date="2023-04" db="EMBL/GenBank/DDBJ databases">
        <title>Marinobulbifer ophiurae gen. nov., sp. Nov., isolate from tissue of brittle star Ophioplocus japonicus.</title>
        <authorList>
            <person name="Kawano K."/>
            <person name="Sawayama S."/>
            <person name="Nakagawa S."/>
        </authorList>
    </citation>
    <scope>NUCLEOTIDE SEQUENCE [LARGE SCALE GENOMIC DNA]</scope>
    <source>
        <strain evidence="8 9">NKW57</strain>
    </source>
</reference>
<dbReference type="Gene3D" id="2.40.30.60">
    <property type="entry name" value="RimM"/>
    <property type="match status" value="1"/>
</dbReference>
<dbReference type="Pfam" id="PF01782">
    <property type="entry name" value="RimM"/>
    <property type="match status" value="1"/>
</dbReference>
<evidence type="ECO:0000313" key="9">
    <source>
        <dbReference type="Proteomes" id="UP001224392"/>
    </source>
</evidence>
<dbReference type="InterPro" id="IPR009000">
    <property type="entry name" value="Transl_B-barrel_sf"/>
</dbReference>
<name>A0ABQ6LZK3_9GAMM</name>
<comment type="domain">
    <text evidence="5">The PRC barrel domain binds ribosomal protein uS19.</text>
</comment>
<feature type="domain" description="RimM N-terminal" evidence="6">
    <location>
        <begin position="9"/>
        <end position="79"/>
    </location>
</feature>
<evidence type="ECO:0000256" key="1">
    <source>
        <dbReference type="ARBA" id="ARBA00022490"/>
    </source>
</evidence>
<feature type="domain" description="Ribosome maturation factor RimM PRC barrel" evidence="7">
    <location>
        <begin position="103"/>
        <end position="176"/>
    </location>
</feature>
<dbReference type="SUPFAM" id="SSF50447">
    <property type="entry name" value="Translation proteins"/>
    <property type="match status" value="1"/>
</dbReference>
<evidence type="ECO:0000259" key="6">
    <source>
        <dbReference type="Pfam" id="PF01782"/>
    </source>
</evidence>
<evidence type="ECO:0000256" key="3">
    <source>
        <dbReference type="ARBA" id="ARBA00022552"/>
    </source>
</evidence>
<evidence type="ECO:0000259" key="7">
    <source>
        <dbReference type="Pfam" id="PF24986"/>
    </source>
</evidence>
<dbReference type="PANTHER" id="PTHR33692">
    <property type="entry name" value="RIBOSOME MATURATION FACTOR RIMM"/>
    <property type="match status" value="1"/>
</dbReference>
<dbReference type="InterPro" id="IPR036976">
    <property type="entry name" value="RimM_N_sf"/>
</dbReference>
<comment type="subunit">
    <text evidence="5">Binds ribosomal protein uS19.</text>
</comment>
<keyword evidence="4 5" id="KW-0143">Chaperone</keyword>
<dbReference type="Pfam" id="PF24986">
    <property type="entry name" value="PRC_RimM"/>
    <property type="match status" value="1"/>
</dbReference>
<comment type="subcellular location">
    <subcellularLocation>
        <location evidence="5">Cytoplasm</location>
    </subcellularLocation>
</comment>
<dbReference type="NCBIfam" id="TIGR02273">
    <property type="entry name" value="16S_RimM"/>
    <property type="match status" value="1"/>
</dbReference>
<proteinExistence type="inferred from homology"/>
<evidence type="ECO:0000256" key="2">
    <source>
        <dbReference type="ARBA" id="ARBA00022517"/>
    </source>
</evidence>
<comment type="similarity">
    <text evidence="5">Belongs to the RimM family.</text>
</comment>
<dbReference type="InterPro" id="IPR002676">
    <property type="entry name" value="RimM_N"/>
</dbReference>
<comment type="function">
    <text evidence="5">An accessory protein needed during the final step in the assembly of 30S ribosomal subunit, possibly for assembly of the head region. Essential for efficient processing of 16S rRNA. May be needed both before and after RbfA during the maturation of 16S rRNA. It has affinity for free ribosomal 30S subunits but not for 70S ribosomes.</text>
</comment>
<keyword evidence="2 5" id="KW-0690">Ribosome biogenesis</keyword>
<keyword evidence="1 5" id="KW-0963">Cytoplasm</keyword>
<evidence type="ECO:0000256" key="5">
    <source>
        <dbReference type="HAMAP-Rule" id="MF_00014"/>
    </source>
</evidence>
<dbReference type="SUPFAM" id="SSF50346">
    <property type="entry name" value="PRC-barrel domain"/>
    <property type="match status" value="1"/>
</dbReference>
<keyword evidence="3 5" id="KW-0698">rRNA processing</keyword>
<gene>
    <name evidence="5 8" type="primary">rimM</name>
    <name evidence="8" type="ORF">MNKW57_18450</name>
</gene>
<evidence type="ECO:0000313" key="8">
    <source>
        <dbReference type="EMBL" id="GMG87524.1"/>
    </source>
</evidence>
<dbReference type="InterPro" id="IPR011961">
    <property type="entry name" value="RimM"/>
</dbReference>
<dbReference type="EMBL" id="BSYJ01000003">
    <property type="protein sequence ID" value="GMG87524.1"/>
    <property type="molecule type" value="Genomic_DNA"/>
</dbReference>
<dbReference type="Gene3D" id="2.30.30.240">
    <property type="entry name" value="PRC-barrel domain"/>
    <property type="match status" value="1"/>
</dbReference>
<evidence type="ECO:0000256" key="4">
    <source>
        <dbReference type="ARBA" id="ARBA00023186"/>
    </source>
</evidence>
<comment type="caution">
    <text evidence="8">The sequence shown here is derived from an EMBL/GenBank/DDBJ whole genome shotgun (WGS) entry which is preliminary data.</text>
</comment>
<organism evidence="8 9">
    <name type="scientific">Biformimicrobium ophioploci</name>
    <dbReference type="NCBI Taxonomy" id="3036711"/>
    <lineage>
        <taxon>Bacteria</taxon>
        <taxon>Pseudomonadati</taxon>
        <taxon>Pseudomonadota</taxon>
        <taxon>Gammaproteobacteria</taxon>
        <taxon>Cellvibrionales</taxon>
        <taxon>Microbulbiferaceae</taxon>
        <taxon>Biformimicrobium</taxon>
    </lineage>
</organism>
<protein>
    <recommendedName>
        <fullName evidence="5">Ribosome maturation factor RimM</fullName>
    </recommendedName>
</protein>
<dbReference type="InterPro" id="IPR056792">
    <property type="entry name" value="PRC_RimM"/>
</dbReference>
<sequence>MSEPEKLVTIGRITSVYGVRGWVKIHSFTEPMENILAFSPWWLRGSKGWEKVEIAEGRRHGKGLIARIEGVDDRDVAQEQYCQRDIAVESSQMPALQEGEFYWHQLEGLEVVSDFEGKQYQLGKVVRIMETGANDVLVVRGGSDGIESRERLVPYVPGEFVTSIDLELGRVTVNWDPEF</sequence>
<dbReference type="RefSeq" id="WP_285764144.1">
    <property type="nucleotide sequence ID" value="NZ_BSYJ01000003.1"/>
</dbReference>
<dbReference type="HAMAP" id="MF_00014">
    <property type="entry name" value="Ribosome_mat_RimM"/>
    <property type="match status" value="1"/>
</dbReference>
<dbReference type="Proteomes" id="UP001224392">
    <property type="component" value="Unassembled WGS sequence"/>
</dbReference>
<dbReference type="InterPro" id="IPR011033">
    <property type="entry name" value="PRC_barrel-like_sf"/>
</dbReference>
<keyword evidence="9" id="KW-1185">Reference proteome</keyword>